<dbReference type="CDD" id="cd02209">
    <property type="entry name" value="cupin_XRE_C"/>
    <property type="match status" value="1"/>
</dbReference>
<dbReference type="PANTHER" id="PTHR43605">
    <property type="entry name" value="ACYL-COENZYME A SYNTHETASE"/>
    <property type="match status" value="1"/>
</dbReference>
<dbReference type="PROSITE" id="PS00455">
    <property type="entry name" value="AMP_BINDING"/>
    <property type="match status" value="1"/>
</dbReference>
<evidence type="ECO:0000256" key="1">
    <source>
        <dbReference type="ARBA" id="ARBA00006432"/>
    </source>
</evidence>
<dbReference type="AlphaFoldDB" id="A0A926DN12"/>
<dbReference type="Gene3D" id="2.60.120.10">
    <property type="entry name" value="Jelly Rolls"/>
    <property type="match status" value="1"/>
</dbReference>
<name>A0A926DN12_9FIRM</name>
<dbReference type="InterPro" id="IPR011051">
    <property type="entry name" value="RmlC_Cupin_sf"/>
</dbReference>
<keyword evidence="4" id="KW-0067">ATP-binding</keyword>
<evidence type="ECO:0000313" key="7">
    <source>
        <dbReference type="Proteomes" id="UP000611762"/>
    </source>
</evidence>
<comment type="similarity">
    <text evidence="1">Belongs to the ATP-dependent AMP-binding enzyme family.</text>
</comment>
<dbReference type="Pfam" id="PF13193">
    <property type="entry name" value="AMP-binding_C"/>
    <property type="match status" value="1"/>
</dbReference>
<proteinExistence type="inferred from homology"/>
<dbReference type="InterPro" id="IPR014710">
    <property type="entry name" value="RmlC-like_jellyroll"/>
</dbReference>
<dbReference type="InterPro" id="IPR001387">
    <property type="entry name" value="Cro/C1-type_HTH"/>
</dbReference>
<keyword evidence="3" id="KW-0547">Nucleotide-binding</keyword>
<dbReference type="Gene3D" id="3.40.50.12780">
    <property type="entry name" value="N-terminal domain of ligase-like"/>
    <property type="match status" value="1"/>
</dbReference>
<dbReference type="InterPro" id="IPR000873">
    <property type="entry name" value="AMP-dep_synth/lig_dom"/>
</dbReference>
<organism evidence="6 7">
    <name type="scientific">Congzhengia minquanensis</name>
    <dbReference type="NCBI Taxonomy" id="2763657"/>
    <lineage>
        <taxon>Bacteria</taxon>
        <taxon>Bacillati</taxon>
        <taxon>Bacillota</taxon>
        <taxon>Clostridia</taxon>
        <taxon>Eubacteriales</taxon>
        <taxon>Oscillospiraceae</taxon>
        <taxon>Congzhengia</taxon>
    </lineage>
</organism>
<dbReference type="GO" id="GO:0004321">
    <property type="term" value="F:fatty-acyl-CoA synthase activity"/>
    <property type="evidence" value="ECO:0007669"/>
    <property type="project" value="TreeGrafter"/>
</dbReference>
<evidence type="ECO:0000313" key="6">
    <source>
        <dbReference type="EMBL" id="MBC8540684.1"/>
    </source>
</evidence>
<sequence length="756" mass="85657">MVDNNEHLKDVALRIRNAREILGLSEEIMAQNTDITADEYKAYENGEKDFDFTFIYKCAKCLNLDPTDLLKGASPTLTSYEVTRRGGGLPITRKEGYEYKNLASMFKNKTSEPYHVIIPYLENAGEGEASSHKGQEFDIVVKGRLKMTVGSNTEILEAGDTIYYNSATPHRMVAMDGNDVEIYAIVMKDVDALGDNTAYDDMPYKNFQTDADVYSKFINTVEDKEGRLVDISFHNAEEFNFAFDCIDVLAEKCPDKLAMLFISHDKQEKRFTFRDISRYSSMTANYFESLGIKKGDRVMLVLKRHYQFWFSILALHKIGAVVIPATHLLVEHDFDYRFQSAGVSAIVCTADTDVSHQVDLAEKNYQKITKILVGGQRDGWHNFNEEMPAFSDTYERKPDSACGSDPLLMFFTSGTTGYPKIATHNHKYPLGHFITAKYWHNVNPDGIHFTISDTGWGKALWGKLYGQWLCEAAIFVYDFDKFQADDILPMFKKYNITTFCAPPTMYRFFIKEDLSQYDLSSLEYTTTAGEALNPEVYEQWKKATGLRLMEGFGQTETTLTVGTLRGMVAKPGSMGRPSPLYDVDVVLDDGTSAGVGETGEVVVRTDKNEPCGLFMGYYGDEENTKKAWHDGLYHTGDLAWRDEDGYLWFVGRIDDVIKSSGYRIGPFEIESVIMELPYVLECAVTAVPDEIRGQIVKASIVLTKNTQGSDALKKEIQDYVKTHTAPYKYPRVVEFLEELPKTISGKIRRVELRETK</sequence>
<dbReference type="RefSeq" id="WP_249311838.1">
    <property type="nucleotide sequence ID" value="NZ_JACRSU010000002.1"/>
</dbReference>
<comment type="caution">
    <text evidence="6">The sequence shown here is derived from an EMBL/GenBank/DDBJ whole genome shotgun (WGS) entry which is preliminary data.</text>
</comment>
<accession>A0A926DN12</accession>
<evidence type="ECO:0000256" key="3">
    <source>
        <dbReference type="ARBA" id="ARBA00022741"/>
    </source>
</evidence>
<dbReference type="InterPro" id="IPR042099">
    <property type="entry name" value="ANL_N_sf"/>
</dbReference>
<dbReference type="InterPro" id="IPR020845">
    <property type="entry name" value="AMP-binding_CS"/>
</dbReference>
<dbReference type="InterPro" id="IPR013096">
    <property type="entry name" value="Cupin_2"/>
</dbReference>
<feature type="domain" description="HTH cro/C1-type" evidence="5">
    <location>
        <begin position="15"/>
        <end position="69"/>
    </location>
</feature>
<dbReference type="SUPFAM" id="SSF51182">
    <property type="entry name" value="RmlC-like cupins"/>
    <property type="match status" value="1"/>
</dbReference>
<keyword evidence="2" id="KW-0436">Ligase</keyword>
<evidence type="ECO:0000259" key="5">
    <source>
        <dbReference type="PROSITE" id="PS50943"/>
    </source>
</evidence>
<dbReference type="Pfam" id="PF12844">
    <property type="entry name" value="HTH_19"/>
    <property type="match status" value="1"/>
</dbReference>
<keyword evidence="7" id="KW-1185">Reference proteome</keyword>
<dbReference type="SUPFAM" id="SSF47413">
    <property type="entry name" value="lambda repressor-like DNA-binding domains"/>
    <property type="match status" value="1"/>
</dbReference>
<protein>
    <submittedName>
        <fullName evidence="6">AMP-binding protein</fullName>
    </submittedName>
</protein>
<dbReference type="InterPro" id="IPR045851">
    <property type="entry name" value="AMP-bd_C_sf"/>
</dbReference>
<dbReference type="CDD" id="cd00093">
    <property type="entry name" value="HTH_XRE"/>
    <property type="match status" value="1"/>
</dbReference>
<dbReference type="GO" id="GO:0006637">
    <property type="term" value="P:acyl-CoA metabolic process"/>
    <property type="evidence" value="ECO:0007669"/>
    <property type="project" value="TreeGrafter"/>
</dbReference>
<dbReference type="InterPro" id="IPR025110">
    <property type="entry name" value="AMP-bd_C"/>
</dbReference>
<dbReference type="PANTHER" id="PTHR43605:SF10">
    <property type="entry name" value="ACYL-COA SYNTHETASE MEDIUM CHAIN FAMILY MEMBER 3"/>
    <property type="match status" value="1"/>
</dbReference>
<evidence type="ECO:0000256" key="2">
    <source>
        <dbReference type="ARBA" id="ARBA00022598"/>
    </source>
</evidence>
<reference evidence="6" key="1">
    <citation type="submission" date="2020-08" db="EMBL/GenBank/DDBJ databases">
        <title>Genome public.</title>
        <authorList>
            <person name="Liu C."/>
            <person name="Sun Q."/>
        </authorList>
    </citation>
    <scope>NUCLEOTIDE SEQUENCE</scope>
    <source>
        <strain evidence="6">H8</strain>
    </source>
</reference>
<dbReference type="Pfam" id="PF00501">
    <property type="entry name" value="AMP-binding"/>
    <property type="match status" value="1"/>
</dbReference>
<dbReference type="Gene3D" id="3.30.300.30">
    <property type="match status" value="1"/>
</dbReference>
<dbReference type="GO" id="GO:0006633">
    <property type="term" value="P:fatty acid biosynthetic process"/>
    <property type="evidence" value="ECO:0007669"/>
    <property type="project" value="TreeGrafter"/>
</dbReference>
<dbReference type="SUPFAM" id="SSF56801">
    <property type="entry name" value="Acetyl-CoA synthetase-like"/>
    <property type="match status" value="1"/>
</dbReference>
<dbReference type="EMBL" id="JACRSU010000002">
    <property type="protein sequence ID" value="MBC8540684.1"/>
    <property type="molecule type" value="Genomic_DNA"/>
</dbReference>
<dbReference type="Pfam" id="PF07883">
    <property type="entry name" value="Cupin_2"/>
    <property type="match status" value="1"/>
</dbReference>
<evidence type="ECO:0000256" key="4">
    <source>
        <dbReference type="ARBA" id="ARBA00022840"/>
    </source>
</evidence>
<dbReference type="InterPro" id="IPR051087">
    <property type="entry name" value="Mitochondrial_ACSM"/>
</dbReference>
<dbReference type="GO" id="GO:0003677">
    <property type="term" value="F:DNA binding"/>
    <property type="evidence" value="ECO:0007669"/>
    <property type="project" value="InterPro"/>
</dbReference>
<dbReference type="SMART" id="SM00530">
    <property type="entry name" value="HTH_XRE"/>
    <property type="match status" value="1"/>
</dbReference>
<dbReference type="Proteomes" id="UP000611762">
    <property type="component" value="Unassembled WGS sequence"/>
</dbReference>
<gene>
    <name evidence="6" type="ORF">H8698_06805</name>
</gene>
<dbReference type="GO" id="GO:0015645">
    <property type="term" value="F:fatty acid ligase activity"/>
    <property type="evidence" value="ECO:0007669"/>
    <property type="project" value="TreeGrafter"/>
</dbReference>
<dbReference type="Gene3D" id="1.10.260.40">
    <property type="entry name" value="lambda repressor-like DNA-binding domains"/>
    <property type="match status" value="1"/>
</dbReference>
<dbReference type="GO" id="GO:0016405">
    <property type="term" value="F:CoA-ligase activity"/>
    <property type="evidence" value="ECO:0007669"/>
    <property type="project" value="UniProtKB-ARBA"/>
</dbReference>
<dbReference type="FunFam" id="3.30.300.30:FF:000005">
    <property type="entry name" value="Acyl-coenzyme A synthetase ACSM5, mitochondrial"/>
    <property type="match status" value="1"/>
</dbReference>
<dbReference type="GO" id="GO:0005524">
    <property type="term" value="F:ATP binding"/>
    <property type="evidence" value="ECO:0007669"/>
    <property type="project" value="UniProtKB-KW"/>
</dbReference>
<dbReference type="PROSITE" id="PS50943">
    <property type="entry name" value="HTH_CROC1"/>
    <property type="match status" value="1"/>
</dbReference>
<dbReference type="InterPro" id="IPR010982">
    <property type="entry name" value="Lambda_DNA-bd_dom_sf"/>
</dbReference>